<dbReference type="SUPFAM" id="SSF48403">
    <property type="entry name" value="Ankyrin repeat"/>
    <property type="match status" value="1"/>
</dbReference>
<evidence type="ECO:0000256" key="1">
    <source>
        <dbReference type="ARBA" id="ARBA00022737"/>
    </source>
</evidence>
<dbReference type="SMART" id="SM00248">
    <property type="entry name" value="ANK"/>
    <property type="match status" value="3"/>
</dbReference>
<keyword evidence="1" id="KW-0677">Repeat</keyword>
<keyword evidence="5" id="KW-1185">Reference proteome</keyword>
<dbReference type="OrthoDB" id="341259at2759"/>
<proteinExistence type="predicted"/>
<gene>
    <name evidence="4" type="ORF">SDRG_00429</name>
</gene>
<dbReference type="AlphaFoldDB" id="T0SIE4"/>
<reference evidence="4 5" key="1">
    <citation type="submission" date="2012-04" db="EMBL/GenBank/DDBJ databases">
        <title>The Genome Sequence of Saprolegnia declina VS20.</title>
        <authorList>
            <consortium name="The Broad Institute Genome Sequencing Platform"/>
            <person name="Russ C."/>
            <person name="Nusbaum C."/>
            <person name="Tyler B."/>
            <person name="van West P."/>
            <person name="Dieguez-Uribeondo J."/>
            <person name="de Bruijn I."/>
            <person name="Tripathy S."/>
            <person name="Jiang R."/>
            <person name="Young S.K."/>
            <person name="Zeng Q."/>
            <person name="Gargeya S."/>
            <person name="Fitzgerald M."/>
            <person name="Haas B."/>
            <person name="Abouelleil A."/>
            <person name="Alvarado L."/>
            <person name="Arachchi H.M."/>
            <person name="Berlin A."/>
            <person name="Chapman S.B."/>
            <person name="Goldberg J."/>
            <person name="Griggs A."/>
            <person name="Gujja S."/>
            <person name="Hansen M."/>
            <person name="Howarth C."/>
            <person name="Imamovic A."/>
            <person name="Larimer J."/>
            <person name="McCowen C."/>
            <person name="Montmayeur A."/>
            <person name="Murphy C."/>
            <person name="Neiman D."/>
            <person name="Pearson M."/>
            <person name="Priest M."/>
            <person name="Roberts A."/>
            <person name="Saif S."/>
            <person name="Shea T."/>
            <person name="Sisk P."/>
            <person name="Sykes S."/>
            <person name="Wortman J."/>
            <person name="Nusbaum C."/>
            <person name="Birren B."/>
        </authorList>
    </citation>
    <scope>NUCLEOTIDE SEQUENCE [LARGE SCALE GENOMIC DNA]</scope>
    <source>
        <strain evidence="4 5">VS20</strain>
    </source>
</reference>
<dbReference type="PROSITE" id="PS50088">
    <property type="entry name" value="ANK_REPEAT"/>
    <property type="match status" value="2"/>
</dbReference>
<dbReference type="RefSeq" id="XP_008604125.1">
    <property type="nucleotide sequence ID" value="XM_008605903.1"/>
</dbReference>
<evidence type="ECO:0000256" key="3">
    <source>
        <dbReference type="PROSITE-ProRule" id="PRU00023"/>
    </source>
</evidence>
<protein>
    <submittedName>
        <fullName evidence="4">Uncharacterized protein</fullName>
    </submittedName>
</protein>
<organism evidence="4 5">
    <name type="scientific">Saprolegnia diclina (strain VS20)</name>
    <dbReference type="NCBI Taxonomy" id="1156394"/>
    <lineage>
        <taxon>Eukaryota</taxon>
        <taxon>Sar</taxon>
        <taxon>Stramenopiles</taxon>
        <taxon>Oomycota</taxon>
        <taxon>Saprolegniomycetes</taxon>
        <taxon>Saprolegniales</taxon>
        <taxon>Saprolegniaceae</taxon>
        <taxon>Saprolegnia</taxon>
    </lineage>
</organism>
<feature type="repeat" description="ANK" evidence="3">
    <location>
        <begin position="107"/>
        <end position="139"/>
    </location>
</feature>
<dbReference type="GO" id="GO:0004842">
    <property type="term" value="F:ubiquitin-protein transferase activity"/>
    <property type="evidence" value="ECO:0007669"/>
    <property type="project" value="TreeGrafter"/>
</dbReference>
<dbReference type="Gene3D" id="1.25.40.20">
    <property type="entry name" value="Ankyrin repeat-containing domain"/>
    <property type="match status" value="1"/>
</dbReference>
<dbReference type="STRING" id="1156394.T0SIE4"/>
<name>T0SIE4_SAPDV</name>
<dbReference type="GO" id="GO:0085020">
    <property type="term" value="P:protein K6-linked ubiquitination"/>
    <property type="evidence" value="ECO:0007669"/>
    <property type="project" value="TreeGrafter"/>
</dbReference>
<sequence length="248" mass="27138">MQHKMDRQRRVYTAAAVRNLSPTARRHENMQTAFGFGCDVDQHIKYGKCLDGQCMRRSGWEIEKLALGSQRFTEKDLALHHACATKNEFAVAHLLSLAPSLTSRNAQGQTALHVACAVGSSTMVERLLVYHASSDAAMDLNAQDAQGNTCLHAAAAANALDIVQRLVAAGCTWSVTNHDGKVAADVAGHDQRIFFFLRQIAAAHDLNDKLVTLHARAASVHASRDVAMRDIATWALRTRQQRLDASLT</sequence>
<dbReference type="Proteomes" id="UP000030762">
    <property type="component" value="Unassembled WGS sequence"/>
</dbReference>
<dbReference type="VEuPathDB" id="FungiDB:SDRG_00429"/>
<dbReference type="OMA" id="ACATKNE"/>
<dbReference type="PANTHER" id="PTHR24171:SF8">
    <property type="entry name" value="BRCA1-ASSOCIATED RING DOMAIN PROTEIN 1"/>
    <property type="match status" value="1"/>
</dbReference>
<feature type="repeat" description="ANK" evidence="3">
    <location>
        <begin position="146"/>
        <end position="178"/>
    </location>
</feature>
<dbReference type="InterPro" id="IPR036770">
    <property type="entry name" value="Ankyrin_rpt-contain_sf"/>
</dbReference>
<accession>T0SIE4</accession>
<dbReference type="PANTHER" id="PTHR24171">
    <property type="entry name" value="ANKYRIN REPEAT DOMAIN-CONTAINING PROTEIN 39-RELATED"/>
    <property type="match status" value="1"/>
</dbReference>
<evidence type="ECO:0000313" key="4">
    <source>
        <dbReference type="EMBL" id="EQC42702.1"/>
    </source>
</evidence>
<keyword evidence="2 3" id="KW-0040">ANK repeat</keyword>
<dbReference type="Pfam" id="PF12796">
    <property type="entry name" value="Ank_2"/>
    <property type="match status" value="1"/>
</dbReference>
<dbReference type="InParanoid" id="T0SIE4"/>
<dbReference type="EMBL" id="JH767132">
    <property type="protein sequence ID" value="EQC42702.1"/>
    <property type="molecule type" value="Genomic_DNA"/>
</dbReference>
<evidence type="ECO:0000313" key="5">
    <source>
        <dbReference type="Proteomes" id="UP000030762"/>
    </source>
</evidence>
<dbReference type="InterPro" id="IPR002110">
    <property type="entry name" value="Ankyrin_rpt"/>
</dbReference>
<dbReference type="GeneID" id="19941156"/>
<dbReference type="PROSITE" id="PS50297">
    <property type="entry name" value="ANK_REP_REGION"/>
    <property type="match status" value="2"/>
</dbReference>
<evidence type="ECO:0000256" key="2">
    <source>
        <dbReference type="ARBA" id="ARBA00023043"/>
    </source>
</evidence>